<organism evidence="1">
    <name type="scientific">Timema tahoe</name>
    <dbReference type="NCBI Taxonomy" id="61484"/>
    <lineage>
        <taxon>Eukaryota</taxon>
        <taxon>Metazoa</taxon>
        <taxon>Ecdysozoa</taxon>
        <taxon>Arthropoda</taxon>
        <taxon>Hexapoda</taxon>
        <taxon>Insecta</taxon>
        <taxon>Pterygota</taxon>
        <taxon>Neoptera</taxon>
        <taxon>Polyneoptera</taxon>
        <taxon>Phasmatodea</taxon>
        <taxon>Timematodea</taxon>
        <taxon>Timematoidea</taxon>
        <taxon>Timematidae</taxon>
        <taxon>Timema</taxon>
    </lineage>
</organism>
<evidence type="ECO:0000313" key="1">
    <source>
        <dbReference type="EMBL" id="CAD7453490.1"/>
    </source>
</evidence>
<gene>
    <name evidence="1" type="ORF">TTEB3V08_LOCUS1628</name>
</gene>
<dbReference type="AlphaFoldDB" id="A0A7R9IAE1"/>
<accession>A0A7R9IAE1</accession>
<sequence>MTGYVYMNGDIGKLPSGAVYSATPDSLPTAASAVTDYSSVGGVSVYRAKGPVFDSWHGREMHHWLNVGVLFPTDELTGGDWMF</sequence>
<proteinExistence type="predicted"/>
<protein>
    <submittedName>
        <fullName evidence="1">Uncharacterized protein</fullName>
    </submittedName>
</protein>
<name>A0A7R9IAE1_9NEOP</name>
<reference evidence="1" key="1">
    <citation type="submission" date="2020-11" db="EMBL/GenBank/DDBJ databases">
        <authorList>
            <person name="Tran Van P."/>
        </authorList>
    </citation>
    <scope>NUCLEOTIDE SEQUENCE</scope>
</reference>
<dbReference type="EMBL" id="OE000347">
    <property type="protein sequence ID" value="CAD7453490.1"/>
    <property type="molecule type" value="Genomic_DNA"/>
</dbReference>